<accession>A0A0G0M159</accession>
<proteinExistence type="predicted"/>
<gene>
    <name evidence="1" type="ORF">UT23_C0007G0046</name>
</gene>
<dbReference type="InterPro" id="IPR038116">
    <property type="entry name" value="TrpR-like_sf"/>
</dbReference>
<dbReference type="EMBL" id="LBWA01000007">
    <property type="protein sequence ID" value="KKQ97908.1"/>
    <property type="molecule type" value="Genomic_DNA"/>
</dbReference>
<name>A0A0G0M159_9BACT</name>
<evidence type="ECO:0000313" key="1">
    <source>
        <dbReference type="EMBL" id="KKQ97908.1"/>
    </source>
</evidence>
<dbReference type="GO" id="GO:0043565">
    <property type="term" value="F:sequence-specific DNA binding"/>
    <property type="evidence" value="ECO:0007669"/>
    <property type="project" value="InterPro"/>
</dbReference>
<dbReference type="SUPFAM" id="SSF48295">
    <property type="entry name" value="TrpR-like"/>
    <property type="match status" value="1"/>
</dbReference>
<reference evidence="1 2" key="1">
    <citation type="journal article" date="2015" name="Nature">
        <title>rRNA introns, odd ribosomes, and small enigmatic genomes across a large radiation of phyla.</title>
        <authorList>
            <person name="Brown C.T."/>
            <person name="Hug L.A."/>
            <person name="Thomas B.C."/>
            <person name="Sharon I."/>
            <person name="Castelle C.J."/>
            <person name="Singh A."/>
            <person name="Wilkins M.J."/>
            <person name="Williams K.H."/>
            <person name="Banfield J.F."/>
        </authorList>
    </citation>
    <scope>NUCLEOTIDE SEQUENCE [LARGE SCALE GENOMIC DNA]</scope>
</reference>
<dbReference type="InterPro" id="IPR000831">
    <property type="entry name" value="Trp_repress"/>
</dbReference>
<dbReference type="Proteomes" id="UP000034325">
    <property type="component" value="Unassembled WGS sequence"/>
</dbReference>
<dbReference type="Pfam" id="PF01371">
    <property type="entry name" value="Trp_repressor"/>
    <property type="match status" value="1"/>
</dbReference>
<protein>
    <submittedName>
        <fullName evidence="1">TrpR like protein, YerC/YecD</fullName>
    </submittedName>
</protein>
<organism evidence="1 2">
    <name type="scientific">Candidatus Woesebacteria bacterium GW2011_GWA1_39_12</name>
    <dbReference type="NCBI Taxonomy" id="1618549"/>
    <lineage>
        <taxon>Bacteria</taxon>
        <taxon>Candidatus Woeseibacteriota</taxon>
    </lineage>
</organism>
<dbReference type="Gene3D" id="1.10.1270.10">
    <property type="entry name" value="TrpR-like"/>
    <property type="match status" value="1"/>
</dbReference>
<dbReference type="InterPro" id="IPR010921">
    <property type="entry name" value="Trp_repressor/repl_initiator"/>
</dbReference>
<evidence type="ECO:0000313" key="2">
    <source>
        <dbReference type="Proteomes" id="UP000034325"/>
    </source>
</evidence>
<comment type="caution">
    <text evidence="1">The sequence shown here is derived from an EMBL/GenBank/DDBJ whole genome shotgun (WGS) entry which is preliminary data.</text>
</comment>
<dbReference type="AlphaFoldDB" id="A0A0G0M159"/>
<dbReference type="GO" id="GO:0003700">
    <property type="term" value="F:DNA-binding transcription factor activity"/>
    <property type="evidence" value="ECO:0007669"/>
    <property type="project" value="InterPro"/>
</dbReference>
<sequence length="192" mass="22198">MRKTTYYTNPKRIEKFSREEQLDLLFDLVSAFSSVKTPFENALLMQDLLTASEIKNLAKRLRIAKLLIADENQRDISKKLHCSLATVTKVSIWLNEGGEGLKEAVSKLPKRYTYPKKLPPVPIEFHLPQAIIALSQYSLAKKQGKKIKELDHFLKGIENKKILDKSLQEAFDEEFRILASKRKRKKIIKEKS</sequence>